<organism evidence="1 2">
    <name type="scientific">Strongylus vulgaris</name>
    <name type="common">Blood worm</name>
    <dbReference type="NCBI Taxonomy" id="40348"/>
    <lineage>
        <taxon>Eukaryota</taxon>
        <taxon>Metazoa</taxon>
        <taxon>Ecdysozoa</taxon>
        <taxon>Nematoda</taxon>
        <taxon>Chromadorea</taxon>
        <taxon>Rhabditida</taxon>
        <taxon>Rhabditina</taxon>
        <taxon>Rhabditomorpha</taxon>
        <taxon>Strongyloidea</taxon>
        <taxon>Strongylidae</taxon>
        <taxon>Strongylus</taxon>
    </lineage>
</organism>
<gene>
    <name evidence="1" type="ORF">SVUK_LOCUS8913</name>
</gene>
<keyword evidence="2" id="KW-1185">Reference proteome</keyword>
<protein>
    <submittedName>
        <fullName evidence="1">Uncharacterized protein</fullName>
    </submittedName>
</protein>
<dbReference type="AlphaFoldDB" id="A0A3P7KU00"/>
<sequence>MNVFFSYFGSNDSNFWKIRRSFREHLQKHGKLSIVDEDDEKTKVTVVPIEDSEEDRRLERKKRTQEDMVADFVKILEQMSTLLFLLSISKR</sequence>
<evidence type="ECO:0000313" key="2">
    <source>
        <dbReference type="Proteomes" id="UP000270094"/>
    </source>
</evidence>
<dbReference type="OrthoDB" id="5815637at2759"/>
<dbReference type="EMBL" id="UYYB01033068">
    <property type="protein sequence ID" value="VDM73915.1"/>
    <property type="molecule type" value="Genomic_DNA"/>
</dbReference>
<evidence type="ECO:0000313" key="1">
    <source>
        <dbReference type="EMBL" id="VDM73915.1"/>
    </source>
</evidence>
<name>A0A3P7KU00_STRVU</name>
<accession>A0A3P7KU00</accession>
<reference evidence="1 2" key="1">
    <citation type="submission" date="2018-11" db="EMBL/GenBank/DDBJ databases">
        <authorList>
            <consortium name="Pathogen Informatics"/>
        </authorList>
    </citation>
    <scope>NUCLEOTIDE SEQUENCE [LARGE SCALE GENOMIC DNA]</scope>
</reference>
<proteinExistence type="predicted"/>
<dbReference type="Proteomes" id="UP000270094">
    <property type="component" value="Unassembled WGS sequence"/>
</dbReference>